<evidence type="ECO:0000313" key="1">
    <source>
        <dbReference type="EMBL" id="PJG56555.1"/>
    </source>
</evidence>
<keyword evidence="2" id="KW-1185">Reference proteome</keyword>
<accession>A0A2M8RFF4</accession>
<comment type="caution">
    <text evidence="1">The sequence shown here is derived from an EMBL/GenBank/DDBJ whole genome shotgun (WGS) entry which is preliminary data.</text>
</comment>
<organism evidence="1 2">
    <name type="scientific">Bradyrhizobium forestalis</name>
    <dbReference type="NCBI Taxonomy" id="1419263"/>
    <lineage>
        <taxon>Bacteria</taxon>
        <taxon>Pseudomonadati</taxon>
        <taxon>Pseudomonadota</taxon>
        <taxon>Alphaproteobacteria</taxon>
        <taxon>Hyphomicrobiales</taxon>
        <taxon>Nitrobacteraceae</taxon>
        <taxon>Bradyrhizobium</taxon>
    </lineage>
</organism>
<dbReference type="RefSeq" id="WP_100230541.1">
    <property type="nucleotide sequence ID" value="NZ_PGVG01000002.1"/>
</dbReference>
<gene>
    <name evidence="1" type="ORF">CVM73_03090</name>
</gene>
<dbReference type="AlphaFoldDB" id="A0A2M8RFF4"/>
<evidence type="ECO:0000313" key="2">
    <source>
        <dbReference type="Proteomes" id="UP000231194"/>
    </source>
</evidence>
<reference evidence="1 2" key="1">
    <citation type="submission" date="2017-11" db="EMBL/GenBank/DDBJ databases">
        <title>Bradyrhizobium forestalis sp. nov., an efficient nitrogen-fixing bacterium isolated from nodules of forest legume species in the Amazon.</title>
        <authorList>
            <person name="Costa E.M."/>
            <person name="Guimaraes A."/>
            <person name="Carvalho T.S."/>
            <person name="Rodrigues T.L."/>
            <person name="Ribeiro P.R.A."/>
            <person name="Lebbe L."/>
            <person name="Willems A."/>
            <person name="Moreira F.M.S."/>
        </authorList>
    </citation>
    <scope>NUCLEOTIDE SEQUENCE [LARGE SCALE GENOMIC DNA]</scope>
    <source>
        <strain evidence="1 2">INPA54B</strain>
    </source>
</reference>
<dbReference type="OrthoDB" id="8248633at2"/>
<protein>
    <submittedName>
        <fullName evidence="1">Uncharacterized protein</fullName>
    </submittedName>
</protein>
<dbReference type="Proteomes" id="UP000231194">
    <property type="component" value="Unassembled WGS sequence"/>
</dbReference>
<name>A0A2M8RFF4_9BRAD</name>
<dbReference type="EMBL" id="PGVG01000002">
    <property type="protein sequence ID" value="PJG56555.1"/>
    <property type="molecule type" value="Genomic_DNA"/>
</dbReference>
<proteinExistence type="predicted"/>
<sequence>MSHSPSLVPQISTDRDVYLVLDDFGRRLGRAWCETAEEDANRETLLRHLAEGQYLHPTRIVAFNTAEGWSRDATAEIADELRRRFVELEETDPSLLEFLERAARH</sequence>